<keyword evidence="6" id="KW-1185">Reference proteome</keyword>
<dbReference type="Proteomes" id="UP000233565">
    <property type="component" value="Unassembled WGS sequence"/>
</dbReference>
<dbReference type="EMBL" id="PJBV01000035">
    <property type="protein sequence ID" value="PKH37278.1"/>
    <property type="molecule type" value="Genomic_DNA"/>
</dbReference>
<keyword evidence="4" id="KW-0808">Transferase</keyword>
<dbReference type="SMART" id="SM00882">
    <property type="entry name" value="CoA_trans"/>
    <property type="match status" value="1"/>
</dbReference>
<dbReference type="SUPFAM" id="SSF100950">
    <property type="entry name" value="NagB/RpiA/CoA transferase-like"/>
    <property type="match status" value="1"/>
</dbReference>
<dbReference type="EMBL" id="FOKC01000001">
    <property type="protein sequence ID" value="SFA75934.1"/>
    <property type="molecule type" value="Genomic_DNA"/>
</dbReference>
<proteinExistence type="inferred from homology"/>
<dbReference type="Gene3D" id="3.40.1080.10">
    <property type="entry name" value="Glutaconate Coenzyme A-transferase"/>
    <property type="match status" value="1"/>
</dbReference>
<evidence type="ECO:0000313" key="3">
    <source>
        <dbReference type="EMBL" id="PKH37278.1"/>
    </source>
</evidence>
<dbReference type="AlphaFoldDB" id="A0A1I0VHT5"/>
<name>A0A1I0VHT5_9ACTN</name>
<sequence>MTETCTTSELMAVTLARGLRNEEWGACGANSEIPMAAFQLARLMHAPDLNWLSGGGGAINSAAPLVKSTADPVTLDSAEHSFRLEDIVDFELGGWRKAPTVGIFGGMQVDRHGNVNMVGIGRDYPKLRVRGPGTVGLVFAAYFTRTMIFVQRHDARIFVDEVDHVSAPGRTAARREFCDPHSDGPQLVVTPLAVLDFGDDDTLQLKSVHPGHTPDEVRERTGFDLPSPTPGEVPLTPSPTDEELTMLRERVDPGGVLRRLRLD</sequence>
<dbReference type="InterPro" id="IPR004165">
    <property type="entry name" value="CoA_trans_fam_I"/>
</dbReference>
<organism evidence="4 5">
    <name type="scientific">Nocardioides alpinus</name>
    <dbReference type="NCBI Taxonomy" id="748909"/>
    <lineage>
        <taxon>Bacteria</taxon>
        <taxon>Bacillati</taxon>
        <taxon>Actinomycetota</taxon>
        <taxon>Actinomycetes</taxon>
        <taxon>Propionibacteriales</taxon>
        <taxon>Nocardioidaceae</taxon>
        <taxon>Nocardioides</taxon>
    </lineage>
</organism>
<dbReference type="RefSeq" id="WP_091193209.1">
    <property type="nucleotide sequence ID" value="NZ_FOKC01000001.1"/>
</dbReference>
<dbReference type="STRING" id="748909.SAMN05192575_101230"/>
<dbReference type="PANTHER" id="PTHR43293">
    <property type="entry name" value="ACETATE COA-TRANSFERASE YDIF"/>
    <property type="match status" value="1"/>
</dbReference>
<protein>
    <submittedName>
        <fullName evidence="3">3-oxoadipate--succinyl-CoA transferase subunit B</fullName>
    </submittedName>
    <submittedName>
        <fullName evidence="4">Glutaconate CoA-transferase subunit B</fullName>
    </submittedName>
</protein>
<dbReference type="OrthoDB" id="9813111at2"/>
<dbReference type="PANTHER" id="PTHR43293:SF3">
    <property type="entry name" value="CHOLESTEROL RING-CLEAVING HYDROLASE IPDB SUBUNIT"/>
    <property type="match status" value="1"/>
</dbReference>
<evidence type="ECO:0000256" key="1">
    <source>
        <dbReference type="ARBA" id="ARBA00007047"/>
    </source>
</evidence>
<evidence type="ECO:0000256" key="2">
    <source>
        <dbReference type="SAM" id="MobiDB-lite"/>
    </source>
</evidence>
<evidence type="ECO:0000313" key="4">
    <source>
        <dbReference type="EMBL" id="SFA75934.1"/>
    </source>
</evidence>
<gene>
    <name evidence="3" type="ORF">CXG46_17560</name>
    <name evidence="4" type="ORF">SAMN05192575_101230</name>
</gene>
<dbReference type="GO" id="GO:0008410">
    <property type="term" value="F:CoA-transferase activity"/>
    <property type="evidence" value="ECO:0007669"/>
    <property type="project" value="InterPro"/>
</dbReference>
<accession>A0A1I0VHT5</accession>
<feature type="compositionally biased region" description="Basic and acidic residues" evidence="2">
    <location>
        <begin position="212"/>
        <end position="222"/>
    </location>
</feature>
<evidence type="ECO:0000313" key="6">
    <source>
        <dbReference type="Proteomes" id="UP000233565"/>
    </source>
</evidence>
<feature type="region of interest" description="Disordered" evidence="2">
    <location>
        <begin position="208"/>
        <end position="240"/>
    </location>
</feature>
<evidence type="ECO:0000313" key="5">
    <source>
        <dbReference type="Proteomes" id="UP000199113"/>
    </source>
</evidence>
<dbReference type="InterPro" id="IPR037171">
    <property type="entry name" value="NagB/RpiA_transferase-like"/>
</dbReference>
<dbReference type="Proteomes" id="UP000199113">
    <property type="component" value="Unassembled WGS sequence"/>
</dbReference>
<reference evidence="3 6" key="2">
    <citation type="submission" date="2017-12" db="EMBL/GenBank/DDBJ databases">
        <title>Pharmacopeia of the Arctic Ocean.</title>
        <authorList>
            <person name="Collins E."/>
            <person name="Ducluzeau A.-L."/>
        </authorList>
    </citation>
    <scope>NUCLEOTIDE SEQUENCE [LARGE SCALE GENOMIC DNA]</scope>
    <source>
        <strain evidence="3 6">DSM 23325</strain>
    </source>
</reference>
<reference evidence="4" key="1">
    <citation type="submission" date="2016-10" db="EMBL/GenBank/DDBJ databases">
        <authorList>
            <person name="de Groot N.N."/>
        </authorList>
    </citation>
    <scope>NUCLEOTIDE SEQUENCE [LARGE SCALE GENOMIC DNA]</scope>
    <source>
        <strain evidence="4">CGMCC 1.10697</strain>
    </source>
</reference>
<comment type="similarity">
    <text evidence="1">Belongs to the 3-oxoacid CoA-transferase subunit B family.</text>
</comment>